<sequence>MLEICKRLSRFSRIFILLFLITSVLSEDVNPTKSSDYSNHKISTSWVKPVVPTFSAPPETDDVSIPTGTPIIPGLLPGMTAIPAVPGQDISAANAEIFALDNKNPNREVEGALIETNFKSTIGVLLDDFSENFGMREKVANYYLGKNDDFWTKKAQMQTIFTEYRQAYRTFFYSDKKQLTLPPEEVWNFKFSKAHRAKIDDHDYIAVDFDFYSVLVTDAKTINRSEPALNVIGGKWSDHWILPVDPEFLLQRTGYACLDENSFPKHTVESENVWAYYDDTCEAEQP</sequence>
<evidence type="ECO:0000313" key="3">
    <source>
        <dbReference type="Proteomes" id="UP000266673"/>
    </source>
</evidence>
<keyword evidence="1" id="KW-0732">Signal</keyword>
<name>A0A397W272_9GLOM</name>
<dbReference type="EMBL" id="QKWP01000091">
    <property type="protein sequence ID" value="RIB27687.1"/>
    <property type="molecule type" value="Genomic_DNA"/>
</dbReference>
<organism evidence="2 3">
    <name type="scientific">Gigaspora rosea</name>
    <dbReference type="NCBI Taxonomy" id="44941"/>
    <lineage>
        <taxon>Eukaryota</taxon>
        <taxon>Fungi</taxon>
        <taxon>Fungi incertae sedis</taxon>
        <taxon>Mucoromycota</taxon>
        <taxon>Glomeromycotina</taxon>
        <taxon>Glomeromycetes</taxon>
        <taxon>Diversisporales</taxon>
        <taxon>Gigasporaceae</taxon>
        <taxon>Gigaspora</taxon>
    </lineage>
</organism>
<feature type="chain" id="PRO_5017238879" evidence="1">
    <location>
        <begin position="27"/>
        <end position="286"/>
    </location>
</feature>
<keyword evidence="3" id="KW-1185">Reference proteome</keyword>
<protein>
    <submittedName>
        <fullName evidence="2">Uncharacterized protein</fullName>
    </submittedName>
</protein>
<proteinExistence type="predicted"/>
<gene>
    <name evidence="2" type="ORF">C2G38_1723312</name>
</gene>
<evidence type="ECO:0000256" key="1">
    <source>
        <dbReference type="SAM" id="SignalP"/>
    </source>
</evidence>
<dbReference type="Proteomes" id="UP000266673">
    <property type="component" value="Unassembled WGS sequence"/>
</dbReference>
<dbReference type="AlphaFoldDB" id="A0A397W272"/>
<feature type="signal peptide" evidence="1">
    <location>
        <begin position="1"/>
        <end position="26"/>
    </location>
</feature>
<reference evidence="2 3" key="1">
    <citation type="submission" date="2018-06" db="EMBL/GenBank/DDBJ databases">
        <title>Comparative genomics reveals the genomic features of Rhizophagus irregularis, R. cerebriforme, R. diaphanum and Gigaspora rosea, and their symbiotic lifestyle signature.</title>
        <authorList>
            <person name="Morin E."/>
            <person name="San Clemente H."/>
            <person name="Chen E.C.H."/>
            <person name="De La Providencia I."/>
            <person name="Hainaut M."/>
            <person name="Kuo A."/>
            <person name="Kohler A."/>
            <person name="Murat C."/>
            <person name="Tang N."/>
            <person name="Roy S."/>
            <person name="Loubradou J."/>
            <person name="Henrissat B."/>
            <person name="Grigoriev I.V."/>
            <person name="Corradi N."/>
            <person name="Roux C."/>
            <person name="Martin F.M."/>
        </authorList>
    </citation>
    <scope>NUCLEOTIDE SEQUENCE [LARGE SCALE GENOMIC DNA]</scope>
    <source>
        <strain evidence="2 3">DAOM 194757</strain>
    </source>
</reference>
<evidence type="ECO:0000313" key="2">
    <source>
        <dbReference type="EMBL" id="RIB27687.1"/>
    </source>
</evidence>
<accession>A0A397W272</accession>
<dbReference type="OrthoDB" id="10046034at2759"/>
<comment type="caution">
    <text evidence="2">The sequence shown here is derived from an EMBL/GenBank/DDBJ whole genome shotgun (WGS) entry which is preliminary data.</text>
</comment>